<name>A0A9D3T071_MEGAT</name>
<reference evidence="6" key="1">
    <citation type="submission" date="2021-01" db="EMBL/GenBank/DDBJ databases">
        <authorList>
            <person name="Zahm M."/>
            <person name="Roques C."/>
            <person name="Cabau C."/>
            <person name="Klopp C."/>
            <person name="Donnadieu C."/>
            <person name="Jouanno E."/>
            <person name="Lampietro C."/>
            <person name="Louis A."/>
            <person name="Herpin A."/>
            <person name="Echchiki A."/>
            <person name="Berthelot C."/>
            <person name="Parey E."/>
            <person name="Roest-Crollius H."/>
            <person name="Braasch I."/>
            <person name="Postlethwait J."/>
            <person name="Bobe J."/>
            <person name="Montfort J."/>
            <person name="Bouchez O."/>
            <person name="Begum T."/>
            <person name="Mejri S."/>
            <person name="Adams A."/>
            <person name="Chen W.-J."/>
            <person name="Guiguen Y."/>
        </authorList>
    </citation>
    <scope>NUCLEOTIDE SEQUENCE</scope>
    <source>
        <strain evidence="6">YG-15Mar2019-1</strain>
        <tissue evidence="6">Brain</tissue>
    </source>
</reference>
<evidence type="ECO:0000256" key="1">
    <source>
        <dbReference type="ARBA" id="ARBA00022553"/>
    </source>
</evidence>
<feature type="coiled-coil region" evidence="3">
    <location>
        <begin position="9"/>
        <end position="68"/>
    </location>
</feature>
<evidence type="ECO:0000256" key="3">
    <source>
        <dbReference type="SAM" id="Coils"/>
    </source>
</evidence>
<sequence length="361" mass="39684">MERNIGDQLNKAFEAYRQASIEKDTAKRELQQKTEYYQRYTWKLEQQIEDQKQLISKLKAQLSSATKHASGEVKCGEPDLRKQEAETLSPCDQHPDSTACSSQRRKQVKEDVEAAAVSPHMLPGPASVENKEVLDAFRELQGKFHLIQALSRKQKDYLRKICKGNHTANEQQFSMPIQCTDVTAEQAEGPFSSAMRSEAADELSSASLASRGVSPEAGDLVESLTTLSVKFPPPTDSEYEFLNSAPERQIPALMGMKGLGAVAGVPSLVEEPSLGLPTHFPYPLSPPHTASPSSSLEQEAIRGPQKPVWSPDLCEAAASETPPPHQAQVPTNCAFCKALVPQDHMFSHLNSHFQNPTSNGH</sequence>
<dbReference type="AlphaFoldDB" id="A0A9D3T071"/>
<feature type="compositionally biased region" description="Polar residues" evidence="4">
    <location>
        <begin position="288"/>
        <end position="297"/>
    </location>
</feature>
<keyword evidence="1" id="KW-0597">Phosphoprotein</keyword>
<keyword evidence="2 3" id="KW-0175">Coiled coil</keyword>
<evidence type="ECO:0000313" key="7">
    <source>
        <dbReference type="Proteomes" id="UP001046870"/>
    </source>
</evidence>
<dbReference type="PANTHER" id="PTHR15249">
    <property type="entry name" value="TRAF FAMILY MEMBER-ASSOCIATED NF-KAPPA-B ACTIVATOR"/>
    <property type="match status" value="1"/>
</dbReference>
<evidence type="ECO:0000256" key="2">
    <source>
        <dbReference type="ARBA" id="ARBA00023054"/>
    </source>
</evidence>
<evidence type="ECO:0000259" key="5">
    <source>
        <dbReference type="Pfam" id="PF12845"/>
    </source>
</evidence>
<evidence type="ECO:0000256" key="4">
    <source>
        <dbReference type="SAM" id="MobiDB-lite"/>
    </source>
</evidence>
<feature type="domain" description="Tbk1/Ikki binding" evidence="5">
    <location>
        <begin position="129"/>
        <end position="181"/>
    </location>
</feature>
<dbReference type="EMBL" id="JAFDVH010000015">
    <property type="protein sequence ID" value="KAG7464103.1"/>
    <property type="molecule type" value="Genomic_DNA"/>
</dbReference>
<protein>
    <recommendedName>
        <fullName evidence="5">Tbk1/Ikki binding domain-containing protein</fullName>
    </recommendedName>
</protein>
<proteinExistence type="predicted"/>
<gene>
    <name evidence="6" type="ORF">MATL_G00183780</name>
</gene>
<dbReference type="GO" id="GO:0043124">
    <property type="term" value="P:negative regulation of canonical NF-kappaB signal transduction"/>
    <property type="evidence" value="ECO:0007669"/>
    <property type="project" value="InterPro"/>
</dbReference>
<organism evidence="6 7">
    <name type="scientific">Megalops atlanticus</name>
    <name type="common">Tarpon</name>
    <name type="synonym">Clupea gigantea</name>
    <dbReference type="NCBI Taxonomy" id="7932"/>
    <lineage>
        <taxon>Eukaryota</taxon>
        <taxon>Metazoa</taxon>
        <taxon>Chordata</taxon>
        <taxon>Craniata</taxon>
        <taxon>Vertebrata</taxon>
        <taxon>Euteleostomi</taxon>
        <taxon>Actinopterygii</taxon>
        <taxon>Neopterygii</taxon>
        <taxon>Teleostei</taxon>
        <taxon>Elopiformes</taxon>
        <taxon>Megalopidae</taxon>
        <taxon>Megalops</taxon>
    </lineage>
</organism>
<evidence type="ECO:0000313" key="6">
    <source>
        <dbReference type="EMBL" id="KAG7464103.1"/>
    </source>
</evidence>
<dbReference type="InterPro" id="IPR024581">
    <property type="entry name" value="TBD"/>
</dbReference>
<accession>A0A9D3T071</accession>
<dbReference type="PANTHER" id="PTHR15249:SF0">
    <property type="entry name" value="TRAF FAMILY MEMBER-ASSOCIATED NF-KAPPA-B ACTIVATOR"/>
    <property type="match status" value="1"/>
</dbReference>
<feature type="region of interest" description="Disordered" evidence="4">
    <location>
        <begin position="284"/>
        <end position="309"/>
    </location>
</feature>
<dbReference type="InterPro" id="IPR039669">
    <property type="entry name" value="TANK"/>
</dbReference>
<dbReference type="Pfam" id="PF12845">
    <property type="entry name" value="TBD"/>
    <property type="match status" value="1"/>
</dbReference>
<dbReference type="Proteomes" id="UP001046870">
    <property type="component" value="Chromosome 15"/>
</dbReference>
<dbReference type="OrthoDB" id="9937252at2759"/>
<keyword evidence="7" id="KW-1185">Reference proteome</keyword>
<comment type="caution">
    <text evidence="6">The sequence shown here is derived from an EMBL/GenBank/DDBJ whole genome shotgun (WGS) entry which is preliminary data.</text>
</comment>